<keyword evidence="8 9" id="KW-0807">Transducer</keyword>
<keyword evidence="4" id="KW-0145">Chemotaxis</keyword>
<dbReference type="Pfam" id="PF00015">
    <property type="entry name" value="MCPsignal"/>
    <property type="match status" value="1"/>
</dbReference>
<keyword evidence="7" id="KW-0472">Membrane</keyword>
<dbReference type="GO" id="GO:0005886">
    <property type="term" value="C:plasma membrane"/>
    <property type="evidence" value="ECO:0007669"/>
    <property type="project" value="UniProtKB-SubCell"/>
</dbReference>
<dbReference type="Pfam" id="PF13682">
    <property type="entry name" value="CZB"/>
    <property type="match status" value="1"/>
</dbReference>
<keyword evidence="6" id="KW-1133">Transmembrane helix</keyword>
<dbReference type="RefSeq" id="WP_420828071.1">
    <property type="nucleotide sequence ID" value="NZ_AP023086.1"/>
</dbReference>
<reference evidence="12 13" key="1">
    <citation type="journal article" date="2022" name="IScience">
        <title>An ultrasensitive nanofiber-based assay for enzymatic hydrolysis and deep-sea microbial degradation of cellulose.</title>
        <authorList>
            <person name="Tsudome M."/>
            <person name="Tachioka M."/>
            <person name="Miyazaki M."/>
            <person name="Uchimura K."/>
            <person name="Tsuda M."/>
            <person name="Takaki Y."/>
            <person name="Deguchi S."/>
        </authorList>
    </citation>
    <scope>NUCLEOTIDE SEQUENCE [LARGE SCALE GENOMIC DNA]</scope>
    <source>
        <strain evidence="12 13">GE09</strain>
    </source>
</reference>
<dbReference type="KEGG" id="marq:MARGE09_P2801"/>
<dbReference type="InterPro" id="IPR025991">
    <property type="entry name" value="Chemoreceptor_zinc-bind_dom"/>
</dbReference>
<accession>A0AAN1WJA7</accession>
<evidence type="ECO:0000256" key="8">
    <source>
        <dbReference type="ARBA" id="ARBA00023224"/>
    </source>
</evidence>
<evidence type="ECO:0000313" key="13">
    <source>
        <dbReference type="Proteomes" id="UP001320119"/>
    </source>
</evidence>
<evidence type="ECO:0000256" key="10">
    <source>
        <dbReference type="SAM" id="MobiDB-lite"/>
    </source>
</evidence>
<evidence type="ECO:0000256" key="3">
    <source>
        <dbReference type="ARBA" id="ARBA00022481"/>
    </source>
</evidence>
<evidence type="ECO:0000256" key="2">
    <source>
        <dbReference type="ARBA" id="ARBA00022475"/>
    </source>
</evidence>
<dbReference type="SMART" id="SM00283">
    <property type="entry name" value="MA"/>
    <property type="match status" value="1"/>
</dbReference>
<comment type="subcellular location">
    <subcellularLocation>
        <location evidence="1">Cell membrane</location>
        <topology evidence="1">Multi-pass membrane protein</topology>
    </subcellularLocation>
</comment>
<dbReference type="PANTHER" id="PTHR32089">
    <property type="entry name" value="METHYL-ACCEPTING CHEMOTAXIS PROTEIN MCPB"/>
    <property type="match status" value="1"/>
</dbReference>
<evidence type="ECO:0000256" key="1">
    <source>
        <dbReference type="ARBA" id="ARBA00004651"/>
    </source>
</evidence>
<gene>
    <name evidence="12" type="ORF">MARGE09_P2801</name>
</gene>
<organism evidence="12 13">
    <name type="scientific">Marinagarivorans cellulosilyticus</name>
    <dbReference type="NCBI Taxonomy" id="2721545"/>
    <lineage>
        <taxon>Bacteria</taxon>
        <taxon>Pseudomonadati</taxon>
        <taxon>Pseudomonadota</taxon>
        <taxon>Gammaproteobacteria</taxon>
        <taxon>Cellvibrionales</taxon>
        <taxon>Cellvibrionaceae</taxon>
        <taxon>Marinagarivorans</taxon>
    </lineage>
</organism>
<keyword evidence="3" id="KW-0488">Methylation</keyword>
<proteinExistence type="predicted"/>
<dbReference type="Gene3D" id="1.20.120.30">
    <property type="entry name" value="Aspartate receptor, ligand-binding domain"/>
    <property type="match status" value="1"/>
</dbReference>
<feature type="region of interest" description="Disordered" evidence="10">
    <location>
        <begin position="28"/>
        <end position="51"/>
    </location>
</feature>
<keyword evidence="5" id="KW-0812">Transmembrane</keyword>
<name>A0AAN1WJA7_9GAMM</name>
<evidence type="ECO:0000256" key="5">
    <source>
        <dbReference type="ARBA" id="ARBA00022692"/>
    </source>
</evidence>
<dbReference type="InterPro" id="IPR004089">
    <property type="entry name" value="MCPsignal_dom"/>
</dbReference>
<evidence type="ECO:0000259" key="11">
    <source>
        <dbReference type="PROSITE" id="PS50111"/>
    </source>
</evidence>
<dbReference type="SUPFAM" id="SSF58104">
    <property type="entry name" value="Methyl-accepting chemotaxis protein (MCP) signaling domain"/>
    <property type="match status" value="1"/>
</dbReference>
<dbReference type="GO" id="GO:0007165">
    <property type="term" value="P:signal transduction"/>
    <property type="evidence" value="ECO:0007669"/>
    <property type="project" value="UniProtKB-KW"/>
</dbReference>
<evidence type="ECO:0000256" key="7">
    <source>
        <dbReference type="ARBA" id="ARBA00023136"/>
    </source>
</evidence>
<feature type="domain" description="Methyl-accepting transducer" evidence="11">
    <location>
        <begin position="60"/>
        <end position="250"/>
    </location>
</feature>
<protein>
    <recommendedName>
        <fullName evidence="11">Methyl-accepting transducer domain-containing protein</fullName>
    </recommendedName>
</protein>
<dbReference type="Gene3D" id="6.10.250.3200">
    <property type="match status" value="1"/>
</dbReference>
<evidence type="ECO:0000313" key="12">
    <source>
        <dbReference type="EMBL" id="BCD98600.1"/>
    </source>
</evidence>
<evidence type="ECO:0000256" key="4">
    <source>
        <dbReference type="ARBA" id="ARBA00022500"/>
    </source>
</evidence>
<dbReference type="PANTHER" id="PTHR32089:SF39">
    <property type="entry name" value="METHYL-ACCEPTING CHEMOTAXIS PROTEIN HLYB"/>
    <property type="match status" value="1"/>
</dbReference>
<dbReference type="PROSITE" id="PS50111">
    <property type="entry name" value="CHEMOTAXIS_TRANSDUC_2"/>
    <property type="match status" value="1"/>
</dbReference>
<evidence type="ECO:0000256" key="6">
    <source>
        <dbReference type="ARBA" id="ARBA00022989"/>
    </source>
</evidence>
<evidence type="ECO:0000256" key="9">
    <source>
        <dbReference type="PROSITE-ProRule" id="PRU00284"/>
    </source>
</evidence>
<keyword evidence="2" id="KW-1003">Cell membrane</keyword>
<keyword evidence="13" id="KW-1185">Reference proteome</keyword>
<dbReference type="Proteomes" id="UP001320119">
    <property type="component" value="Chromosome"/>
</dbReference>
<sequence>MFFARGKQEALDELERENRQLKERLTDLQQELSSAQELARNTPPPEDTSHRDELNQLWLQSSGAINAIQQDLAHSAVNLTESRNEFEQSQAMFDQIMGLLGTTTNTTSTISKDTTEVAAAVNNLKSVTEGINGFVSMIQGISEQTNLLALNAAIEAARAGEQGRGFAVVADEVRSLAQRSAEATNEIAALINKVNTEMDNVVGGIDRVGEKSHTVSSNTQGIEETTSSLVQLAKKMFGVIDASTDDAFVQTIKMDHMAWKLEVYKVLLGQSHSQANDFSDADQCRLGQWYNNGEGAKKYASQSAYKALESPHREVHTQGKNAVNAYHRNDFSGAVACVRQMENASQQVTSQLDRLAESMR</sequence>
<dbReference type="GO" id="GO:0006935">
    <property type="term" value="P:chemotaxis"/>
    <property type="evidence" value="ECO:0007669"/>
    <property type="project" value="UniProtKB-KW"/>
</dbReference>
<dbReference type="AlphaFoldDB" id="A0AAN1WJA7"/>
<dbReference type="EMBL" id="AP023086">
    <property type="protein sequence ID" value="BCD98600.1"/>
    <property type="molecule type" value="Genomic_DNA"/>
</dbReference>